<accession>A0A3S5CJ51</accession>
<keyword evidence="3" id="KW-1185">Reference proteome</keyword>
<protein>
    <submittedName>
        <fullName evidence="2">Uncharacterized protein</fullName>
    </submittedName>
</protein>
<feature type="region of interest" description="Disordered" evidence="1">
    <location>
        <begin position="1"/>
        <end position="26"/>
    </location>
</feature>
<name>A0A3S5CJ51_9PLAT</name>
<reference evidence="2" key="1">
    <citation type="submission" date="2018-11" db="EMBL/GenBank/DDBJ databases">
        <authorList>
            <consortium name="Pathogen Informatics"/>
        </authorList>
    </citation>
    <scope>NUCLEOTIDE SEQUENCE</scope>
</reference>
<gene>
    <name evidence="2" type="ORF">PXEA_LOCUS19142</name>
</gene>
<proteinExistence type="predicted"/>
<evidence type="ECO:0000313" key="2">
    <source>
        <dbReference type="EMBL" id="VEL25702.1"/>
    </source>
</evidence>
<evidence type="ECO:0000313" key="3">
    <source>
        <dbReference type="Proteomes" id="UP000784294"/>
    </source>
</evidence>
<dbReference type="AlphaFoldDB" id="A0A3S5CJ51"/>
<dbReference type="EMBL" id="CAAALY010075736">
    <property type="protein sequence ID" value="VEL25702.1"/>
    <property type="molecule type" value="Genomic_DNA"/>
</dbReference>
<organism evidence="2 3">
    <name type="scientific">Protopolystoma xenopodis</name>
    <dbReference type="NCBI Taxonomy" id="117903"/>
    <lineage>
        <taxon>Eukaryota</taxon>
        <taxon>Metazoa</taxon>
        <taxon>Spiralia</taxon>
        <taxon>Lophotrochozoa</taxon>
        <taxon>Platyhelminthes</taxon>
        <taxon>Monogenea</taxon>
        <taxon>Polyopisthocotylea</taxon>
        <taxon>Polystomatidea</taxon>
        <taxon>Polystomatidae</taxon>
        <taxon>Protopolystoma</taxon>
    </lineage>
</organism>
<evidence type="ECO:0000256" key="1">
    <source>
        <dbReference type="SAM" id="MobiDB-lite"/>
    </source>
</evidence>
<sequence>MSRCTRSRRTDATSGPTQRDEAGAYSQPGCSCQDLYCCHGQSGLMATRPVILQPPTHQCLVRPGVPMSLRASGCMREE</sequence>
<comment type="caution">
    <text evidence="2">The sequence shown here is derived from an EMBL/GenBank/DDBJ whole genome shotgun (WGS) entry which is preliminary data.</text>
</comment>
<dbReference type="Proteomes" id="UP000784294">
    <property type="component" value="Unassembled WGS sequence"/>
</dbReference>